<accession>A0A8J7H094</accession>
<feature type="region of interest" description="Disordered" evidence="4">
    <location>
        <begin position="551"/>
        <end position="576"/>
    </location>
</feature>
<feature type="coiled-coil region" evidence="3">
    <location>
        <begin position="578"/>
        <end position="619"/>
    </location>
</feature>
<dbReference type="EMBL" id="JAEAGR010000001">
    <property type="protein sequence ID" value="MBH1939434.1"/>
    <property type="molecule type" value="Genomic_DNA"/>
</dbReference>
<keyword evidence="1" id="KW-0547">Nucleotide-binding</keyword>
<feature type="compositionally biased region" description="Basic and acidic residues" evidence="4">
    <location>
        <begin position="562"/>
        <end position="576"/>
    </location>
</feature>
<dbReference type="Pfam" id="PF00005">
    <property type="entry name" value="ABC_tran"/>
    <property type="match status" value="2"/>
</dbReference>
<evidence type="ECO:0000256" key="4">
    <source>
        <dbReference type="SAM" id="MobiDB-lite"/>
    </source>
</evidence>
<dbReference type="Gene3D" id="1.10.287.380">
    <property type="entry name" value="Valyl-tRNA synthetase, C-terminal domain"/>
    <property type="match status" value="1"/>
</dbReference>
<dbReference type="Proteomes" id="UP000623269">
    <property type="component" value="Unassembled WGS sequence"/>
</dbReference>
<dbReference type="PANTHER" id="PTHR42855">
    <property type="entry name" value="ABC TRANSPORTER ATP-BINDING SUBUNIT"/>
    <property type="match status" value="1"/>
</dbReference>
<dbReference type="InterPro" id="IPR037118">
    <property type="entry name" value="Val-tRNA_synth_C_sf"/>
</dbReference>
<evidence type="ECO:0000256" key="2">
    <source>
        <dbReference type="ARBA" id="ARBA00022840"/>
    </source>
</evidence>
<dbReference type="CDD" id="cd03221">
    <property type="entry name" value="ABCF_EF-3"/>
    <property type="match status" value="2"/>
</dbReference>
<gene>
    <name evidence="6" type="ORF">I5677_00840</name>
</gene>
<dbReference type="InterPro" id="IPR032781">
    <property type="entry name" value="ABC_tran_Xtn"/>
</dbReference>
<feature type="domain" description="ABC transporter" evidence="5">
    <location>
        <begin position="4"/>
        <end position="259"/>
    </location>
</feature>
<dbReference type="GO" id="GO:0003677">
    <property type="term" value="F:DNA binding"/>
    <property type="evidence" value="ECO:0007669"/>
    <property type="project" value="InterPro"/>
</dbReference>
<dbReference type="PROSITE" id="PS00211">
    <property type="entry name" value="ABC_TRANSPORTER_1"/>
    <property type="match status" value="2"/>
</dbReference>
<dbReference type="NCBIfam" id="NF000355">
    <property type="entry name" value="ribo_prot_ABC_F"/>
    <property type="match status" value="1"/>
</dbReference>
<dbReference type="Pfam" id="PF16326">
    <property type="entry name" value="ABC_tran_CTD"/>
    <property type="match status" value="1"/>
</dbReference>
<proteinExistence type="predicted"/>
<dbReference type="InterPro" id="IPR027417">
    <property type="entry name" value="P-loop_NTPase"/>
</dbReference>
<evidence type="ECO:0000313" key="6">
    <source>
        <dbReference type="EMBL" id="MBH1939434.1"/>
    </source>
</evidence>
<comment type="caution">
    <text evidence="6">The sequence shown here is derived from an EMBL/GenBank/DDBJ whole genome shotgun (WGS) entry which is preliminary data.</text>
</comment>
<dbReference type="FunFam" id="3.40.50.300:FF:000011">
    <property type="entry name" value="Putative ABC transporter ATP-binding component"/>
    <property type="match status" value="1"/>
</dbReference>
<dbReference type="SMART" id="SM00382">
    <property type="entry name" value="AAA"/>
    <property type="match status" value="2"/>
</dbReference>
<dbReference type="GO" id="GO:0005524">
    <property type="term" value="F:ATP binding"/>
    <property type="evidence" value="ECO:0007669"/>
    <property type="project" value="UniProtKB-KW"/>
</dbReference>
<dbReference type="GO" id="GO:0016887">
    <property type="term" value="F:ATP hydrolysis activity"/>
    <property type="evidence" value="ECO:0007669"/>
    <property type="project" value="InterPro"/>
</dbReference>
<protein>
    <submittedName>
        <fullName evidence="6">ABC-F family ATP-binding cassette domain-containing protein</fullName>
    </submittedName>
</protein>
<dbReference type="InterPro" id="IPR051309">
    <property type="entry name" value="ABCF_ATPase"/>
</dbReference>
<dbReference type="InterPro" id="IPR032524">
    <property type="entry name" value="ABC_tran_C"/>
</dbReference>
<dbReference type="InterPro" id="IPR003439">
    <property type="entry name" value="ABC_transporter-like_ATP-bd"/>
</dbReference>
<sequence length="648" mass="75439">MIELSVHNLKKYYGANQIFENISFDIKTGERVGFIGQNGCGKTTVMKILMGLEDYQEGDINIRKDAKLGYLNQIPDYEEAMLTIEVLQTAFGHVYQMKKEMKKLEEQFLKLEGEALNKALQQYGRVTEQYELSGGYDLETNINKICEGLNINETMKGMPFYLLSGGEKTRVILAKILLEEPDILLLDEPSNHLDLVSIEWLESFLRDYKGAVLVISHDRYFLDAVVSKIIELDYDHADVYPGNYSYYVVEKERRFLVDYKHYQNEQRKIDRIEKQIQRYRIWGDSRDSEVMYKRAKELEKRLEKIDTPKKPILNKRKIRLNQNTTQRTGKIVLEALGLKKSFDQKEILKEVDITLFYQDSACIIGKNGSGKSTLLKALLGELKADHGNVRFGSGVIVGYLPQQVEYEDEDLTVLEYFSRLHNISNGEARSQLAKVLFMKEDVNKKIRFLSGGEKSRLKLCSLTFEGVNFLILDEPTNHLDIDSREVLEETLSEFDGTLLFVSHDRYFINKVADKMVTLEDGSIIVYHGDYTYYQEEYQKALVRTTEGASDNLSENRNTMIKPDSKDLSDRPTSDRHNRINVQHNKDNSKKKLEQLEIEIEEQEEKIKALEELMNLYSYDGDRLNEIYKDKEQLDHKLFGLYREWEELQ</sequence>
<organism evidence="6 7">
    <name type="scientific">Mobilitalea sibirica</name>
    <dbReference type="NCBI Taxonomy" id="1462919"/>
    <lineage>
        <taxon>Bacteria</taxon>
        <taxon>Bacillati</taxon>
        <taxon>Bacillota</taxon>
        <taxon>Clostridia</taxon>
        <taxon>Lachnospirales</taxon>
        <taxon>Lachnospiraceae</taxon>
        <taxon>Mobilitalea</taxon>
    </lineage>
</organism>
<name>A0A8J7H094_9FIRM</name>
<keyword evidence="3" id="KW-0175">Coiled coil</keyword>
<reference evidence="6" key="1">
    <citation type="submission" date="2020-12" db="EMBL/GenBank/DDBJ databases">
        <title>M. sibirica DSM 26468T genome.</title>
        <authorList>
            <person name="Thieme N."/>
            <person name="Rettenmaier R."/>
            <person name="Zverlov V."/>
            <person name="Liebl W."/>
        </authorList>
    </citation>
    <scope>NUCLEOTIDE SEQUENCE</scope>
    <source>
        <strain evidence="6">DSM 26468</strain>
    </source>
</reference>
<dbReference type="PANTHER" id="PTHR42855:SF2">
    <property type="entry name" value="DRUG RESISTANCE ABC TRANSPORTER,ATP-BINDING PROTEIN"/>
    <property type="match status" value="1"/>
</dbReference>
<dbReference type="SUPFAM" id="SSF52540">
    <property type="entry name" value="P-loop containing nucleoside triphosphate hydrolases"/>
    <property type="match status" value="2"/>
</dbReference>
<dbReference type="AlphaFoldDB" id="A0A8J7H094"/>
<evidence type="ECO:0000313" key="7">
    <source>
        <dbReference type="Proteomes" id="UP000623269"/>
    </source>
</evidence>
<evidence type="ECO:0000256" key="3">
    <source>
        <dbReference type="SAM" id="Coils"/>
    </source>
</evidence>
<dbReference type="PROSITE" id="PS50893">
    <property type="entry name" value="ABC_TRANSPORTER_2"/>
    <property type="match status" value="2"/>
</dbReference>
<dbReference type="InterPro" id="IPR017871">
    <property type="entry name" value="ABC_transporter-like_CS"/>
</dbReference>
<keyword evidence="2 6" id="KW-0067">ATP-binding</keyword>
<keyword evidence="7" id="KW-1185">Reference proteome</keyword>
<dbReference type="RefSeq" id="WP_197659661.1">
    <property type="nucleotide sequence ID" value="NZ_JAEAGR010000001.1"/>
</dbReference>
<feature type="domain" description="ABC transporter" evidence="5">
    <location>
        <begin position="333"/>
        <end position="545"/>
    </location>
</feature>
<dbReference type="Gene3D" id="3.40.50.300">
    <property type="entry name" value="P-loop containing nucleotide triphosphate hydrolases"/>
    <property type="match status" value="2"/>
</dbReference>
<evidence type="ECO:0000259" key="5">
    <source>
        <dbReference type="PROSITE" id="PS50893"/>
    </source>
</evidence>
<dbReference type="InterPro" id="IPR003593">
    <property type="entry name" value="AAA+_ATPase"/>
</dbReference>
<dbReference type="Pfam" id="PF12848">
    <property type="entry name" value="ABC_tran_Xtn"/>
    <property type="match status" value="1"/>
</dbReference>
<evidence type="ECO:0000256" key="1">
    <source>
        <dbReference type="ARBA" id="ARBA00022741"/>
    </source>
</evidence>